<proteinExistence type="predicted"/>
<reference evidence="2" key="1">
    <citation type="submission" date="2023-07" db="EMBL/GenBank/DDBJ databases">
        <title>Dyadobacter sp. nov 'subterranea' isolated from contaminted grondwater.</title>
        <authorList>
            <person name="Szabo I."/>
            <person name="Al-Omari J."/>
            <person name="Szerdahelyi S.G."/>
            <person name="Rado J."/>
        </authorList>
    </citation>
    <scope>NUCLEOTIDE SEQUENCE [LARGE SCALE GENOMIC DNA]</scope>
    <source>
        <strain evidence="2">UP-52</strain>
    </source>
</reference>
<evidence type="ECO:0000313" key="1">
    <source>
        <dbReference type="EMBL" id="MBE9465800.1"/>
    </source>
</evidence>
<dbReference type="RefSeq" id="WP_194124089.1">
    <property type="nucleotide sequence ID" value="NZ_JACYGY010000002.1"/>
</dbReference>
<accession>A0ABR9WJZ1</accession>
<dbReference type="Proteomes" id="UP000634134">
    <property type="component" value="Unassembled WGS sequence"/>
</dbReference>
<organism evidence="1 2">
    <name type="scientific">Dyadobacter subterraneus</name>
    <dbReference type="NCBI Taxonomy" id="2773304"/>
    <lineage>
        <taxon>Bacteria</taxon>
        <taxon>Pseudomonadati</taxon>
        <taxon>Bacteroidota</taxon>
        <taxon>Cytophagia</taxon>
        <taxon>Cytophagales</taxon>
        <taxon>Spirosomataceae</taxon>
        <taxon>Dyadobacter</taxon>
    </lineage>
</organism>
<sequence>MEEILKTEVLERERSRYHIELLKASNGKIFISISQHIFSKLHEIQQSTIRMKPADLEEVINILKGYQSEIQKIYPRKKALTNVRREELIDRYLNKCLEIEMLAVQFDCSVGEIKQLLFEKNIVITSSAIDNNKPVKRFWKRKGRRSG</sequence>
<dbReference type="EMBL" id="JACYGY010000002">
    <property type="protein sequence ID" value="MBE9465800.1"/>
    <property type="molecule type" value="Genomic_DNA"/>
</dbReference>
<comment type="caution">
    <text evidence="1">The sequence shown here is derived from an EMBL/GenBank/DDBJ whole genome shotgun (WGS) entry which is preliminary data.</text>
</comment>
<name>A0ABR9WJZ1_9BACT</name>
<gene>
    <name evidence="1" type="ORF">IEE83_28315</name>
</gene>
<protein>
    <submittedName>
        <fullName evidence="1">Uncharacterized protein</fullName>
    </submittedName>
</protein>
<keyword evidence="2" id="KW-1185">Reference proteome</keyword>
<evidence type="ECO:0000313" key="2">
    <source>
        <dbReference type="Proteomes" id="UP000634134"/>
    </source>
</evidence>